<accession>A0AAF0EZ93</accession>
<dbReference type="GO" id="GO:0006364">
    <property type="term" value="P:rRNA processing"/>
    <property type="evidence" value="ECO:0007669"/>
    <property type="project" value="UniProtKB-KW"/>
</dbReference>
<dbReference type="GO" id="GO:0032040">
    <property type="term" value="C:small-subunit processome"/>
    <property type="evidence" value="ECO:0007669"/>
    <property type="project" value="InterPro"/>
</dbReference>
<dbReference type="Pfam" id="PF04900">
    <property type="entry name" value="Fcf1"/>
    <property type="match status" value="1"/>
</dbReference>
<evidence type="ECO:0000256" key="8">
    <source>
        <dbReference type="SAM" id="MobiDB-lite"/>
    </source>
</evidence>
<dbReference type="AlphaFoldDB" id="A0AAF0EZ93"/>
<evidence type="ECO:0000259" key="9">
    <source>
        <dbReference type="Pfam" id="PF24779"/>
    </source>
</evidence>
<dbReference type="InterPro" id="IPR006984">
    <property type="entry name" value="Fcf1/UTP23"/>
</dbReference>
<evidence type="ECO:0000256" key="2">
    <source>
        <dbReference type="ARBA" id="ARBA00022517"/>
    </source>
</evidence>
<feature type="region of interest" description="Disordered" evidence="8">
    <location>
        <begin position="188"/>
        <end position="259"/>
    </location>
</feature>
<feature type="domain" description="UTP23 sensor motif region" evidence="9">
    <location>
        <begin position="208"/>
        <end position="224"/>
    </location>
</feature>
<reference evidence="10" key="1">
    <citation type="submission" date="2023-03" db="EMBL/GenBank/DDBJ databases">
        <title>Mating type loci evolution in Malassezia.</title>
        <authorList>
            <person name="Coelho M.A."/>
        </authorList>
    </citation>
    <scope>NUCLEOTIDE SEQUENCE</scope>
    <source>
        <strain evidence="10">CBS 9431</strain>
    </source>
</reference>
<evidence type="ECO:0000256" key="7">
    <source>
        <dbReference type="ARBA" id="ARBA00076388"/>
    </source>
</evidence>
<dbReference type="GeneID" id="85226362"/>
<dbReference type="Pfam" id="PF24779">
    <property type="entry name" value="UTP23_sensor"/>
    <property type="match status" value="1"/>
</dbReference>
<feature type="compositionally biased region" description="Basic residues" evidence="8">
    <location>
        <begin position="246"/>
        <end position="259"/>
    </location>
</feature>
<gene>
    <name evidence="10" type="ORF">MJAP1_002711</name>
</gene>
<comment type="similarity">
    <text evidence="6">Belongs to the UTP23/FCF1 family. UTP23 subfamily.</text>
</comment>
<sequence length="259" mass="29572">MRQKRAKSYRRLVHQYVMHFGFREPFQVLIDNTFAESLVRYKVEDPMRQIQNALHAAKVKPMITQCCMVALYNAEKEAQPEDKGRAKQTVSLAKEWERRKCNHKDALEPGTCLEEVIGPANKHRYVLAADDPIVRRMRRRVVPGLPILHYTQSVLVLEPMSSLTERHIAHMESDKSAISPAERRLLEKAGEEEEGEQEAAEEAPKPVKRKRAKEPNPLSKKKPKAREPQAAPAPPPSSEPTAQQTSRRRKKRGRGAGHD</sequence>
<keyword evidence="3" id="KW-0698">rRNA processing</keyword>
<feature type="compositionally biased region" description="Acidic residues" evidence="8">
    <location>
        <begin position="190"/>
        <end position="201"/>
    </location>
</feature>
<protein>
    <recommendedName>
        <fullName evidence="7">U three protein 23</fullName>
    </recommendedName>
</protein>
<evidence type="ECO:0000256" key="4">
    <source>
        <dbReference type="ARBA" id="ARBA00023242"/>
    </source>
</evidence>
<comment type="subcellular location">
    <subcellularLocation>
        <location evidence="1">Nucleus</location>
        <location evidence="1">Nucleolus</location>
    </subcellularLocation>
</comment>
<keyword evidence="2" id="KW-0690">Ribosome biogenesis</keyword>
<dbReference type="RefSeq" id="XP_060122627.1">
    <property type="nucleotide sequence ID" value="XM_060266644.1"/>
</dbReference>
<dbReference type="Gene3D" id="3.40.50.1010">
    <property type="entry name" value="5'-nuclease"/>
    <property type="match status" value="1"/>
</dbReference>
<evidence type="ECO:0000256" key="1">
    <source>
        <dbReference type="ARBA" id="ARBA00004604"/>
    </source>
</evidence>
<proteinExistence type="inferred from homology"/>
<dbReference type="EMBL" id="CP119961">
    <property type="protein sequence ID" value="WFD39730.1"/>
    <property type="molecule type" value="Genomic_DNA"/>
</dbReference>
<dbReference type="InterPro" id="IPR029060">
    <property type="entry name" value="PIN-like_dom_sf"/>
</dbReference>
<keyword evidence="11" id="KW-1185">Reference proteome</keyword>
<evidence type="ECO:0000256" key="5">
    <source>
        <dbReference type="ARBA" id="ARBA00037300"/>
    </source>
</evidence>
<evidence type="ECO:0000313" key="11">
    <source>
        <dbReference type="Proteomes" id="UP001217754"/>
    </source>
</evidence>
<dbReference type="Proteomes" id="UP001217754">
    <property type="component" value="Chromosome 4"/>
</dbReference>
<comment type="function">
    <text evidence="5">Involved in rRNA-processing and ribosome biogenesis.</text>
</comment>
<dbReference type="FunFam" id="3.40.50.1010:FF:000006">
    <property type="entry name" value="rRNA-processing protein UTP23 homolog"/>
    <property type="match status" value="1"/>
</dbReference>
<evidence type="ECO:0000256" key="6">
    <source>
        <dbReference type="ARBA" id="ARBA00038503"/>
    </source>
</evidence>
<organism evidence="10 11">
    <name type="scientific">Malassezia japonica</name>
    <dbReference type="NCBI Taxonomy" id="223818"/>
    <lineage>
        <taxon>Eukaryota</taxon>
        <taxon>Fungi</taxon>
        <taxon>Dikarya</taxon>
        <taxon>Basidiomycota</taxon>
        <taxon>Ustilaginomycotina</taxon>
        <taxon>Malasseziomycetes</taxon>
        <taxon>Malasseziales</taxon>
        <taxon>Malasseziaceae</taxon>
        <taxon>Malassezia</taxon>
    </lineage>
</organism>
<keyword evidence="4" id="KW-0539">Nucleus</keyword>
<evidence type="ECO:0000256" key="3">
    <source>
        <dbReference type="ARBA" id="ARBA00022552"/>
    </source>
</evidence>
<dbReference type="InterPro" id="IPR057776">
    <property type="entry name" value="UTP23_sensor"/>
</dbReference>
<dbReference type="SUPFAM" id="SSF88723">
    <property type="entry name" value="PIN domain-like"/>
    <property type="match status" value="1"/>
</dbReference>
<dbReference type="CDD" id="cd09865">
    <property type="entry name" value="PIN_ScUtp23p-like"/>
    <property type="match status" value="1"/>
</dbReference>
<name>A0AAF0EZ93_9BASI</name>
<dbReference type="PANTHER" id="PTHR12416">
    <property type="entry name" value="RRNA-PROCESSING PROTEIN UTP23 HOMOLOG"/>
    <property type="match status" value="1"/>
</dbReference>
<evidence type="ECO:0000313" key="10">
    <source>
        <dbReference type="EMBL" id="WFD39730.1"/>
    </source>
</evidence>